<evidence type="ECO:0000313" key="2">
    <source>
        <dbReference type="Proteomes" id="UP000003240"/>
    </source>
</evidence>
<comment type="caution">
    <text evidence="1">The sequence shown here is derived from an EMBL/GenBank/DDBJ whole genome shotgun (WGS) entry which is preliminary data.</text>
</comment>
<dbReference type="Proteomes" id="UP000003240">
    <property type="component" value="Unassembled WGS sequence"/>
</dbReference>
<gene>
    <name evidence="1" type="ORF">ALO_17800</name>
</gene>
<sequence>RTADKMISSKVEVITIPRKVRHTKEKQGEVDRPIKNITGISRSQIARD</sequence>
<feature type="non-terminal residue" evidence="1">
    <location>
        <position position="1"/>
    </location>
</feature>
<dbReference type="EMBL" id="AFGF01000206">
    <property type="protein sequence ID" value="EGO62504.1"/>
    <property type="molecule type" value="Genomic_DNA"/>
</dbReference>
<reference evidence="1 2" key="1">
    <citation type="journal article" date="2011" name="EMBO J.">
        <title>Structural diversity of bacterial flagellar motors.</title>
        <authorList>
            <person name="Chen S."/>
            <person name="Beeby M."/>
            <person name="Murphy G.E."/>
            <person name="Leadbetter J.R."/>
            <person name="Hendrixson D.R."/>
            <person name="Briegel A."/>
            <person name="Li Z."/>
            <person name="Shi J."/>
            <person name="Tocheva E.I."/>
            <person name="Muller A."/>
            <person name="Dobro M.J."/>
            <person name="Jensen G.J."/>
        </authorList>
    </citation>
    <scope>NUCLEOTIDE SEQUENCE [LARGE SCALE GENOMIC DNA]</scope>
    <source>
        <strain evidence="1 2">DSM 6540</strain>
    </source>
</reference>
<evidence type="ECO:0000313" key="1">
    <source>
        <dbReference type="EMBL" id="EGO62504.1"/>
    </source>
</evidence>
<protein>
    <submittedName>
        <fullName evidence="1">Uncharacterized protein</fullName>
    </submittedName>
</protein>
<organism evidence="1 2">
    <name type="scientific">Acetonema longum DSM 6540</name>
    <dbReference type="NCBI Taxonomy" id="1009370"/>
    <lineage>
        <taxon>Bacteria</taxon>
        <taxon>Bacillati</taxon>
        <taxon>Bacillota</taxon>
        <taxon>Negativicutes</taxon>
        <taxon>Acetonemataceae</taxon>
        <taxon>Acetonema</taxon>
    </lineage>
</organism>
<name>F7NN76_9FIRM</name>
<proteinExistence type="predicted"/>
<keyword evidence="2" id="KW-1185">Reference proteome</keyword>
<dbReference type="AlphaFoldDB" id="F7NN76"/>
<accession>F7NN76</accession>